<reference evidence="1 2" key="1">
    <citation type="submission" date="2019-08" db="EMBL/GenBank/DDBJ databases">
        <title>Seonamhaeicola sediminis sp. nov., isolated from marine sediment.</title>
        <authorList>
            <person name="Cao W.R."/>
        </authorList>
    </citation>
    <scope>NUCLEOTIDE SEQUENCE [LARGE SCALE GENOMIC DNA]</scope>
    <source>
        <strain evidence="1 2">B011</strain>
    </source>
</reference>
<dbReference type="SUPFAM" id="SSF56784">
    <property type="entry name" value="HAD-like"/>
    <property type="match status" value="1"/>
</dbReference>
<dbReference type="EMBL" id="VSDQ01000729">
    <property type="protein sequence ID" value="TYA69834.1"/>
    <property type="molecule type" value="Genomic_DNA"/>
</dbReference>
<dbReference type="NCBIfam" id="TIGR01681">
    <property type="entry name" value="HAD-SF-IIIC"/>
    <property type="match status" value="1"/>
</dbReference>
<name>A0A5D0HEM5_9FLAO</name>
<dbReference type="OrthoDB" id="323926at2"/>
<accession>A0A5D0HEM5</accession>
<keyword evidence="2" id="KW-1185">Reference proteome</keyword>
<gene>
    <name evidence="1" type="ORF">FUA24_21300</name>
</gene>
<dbReference type="InterPro" id="IPR010033">
    <property type="entry name" value="HAD_SF_ppase_IIIC"/>
</dbReference>
<dbReference type="RefSeq" id="WP_148545104.1">
    <property type="nucleotide sequence ID" value="NZ_VSDQ01000729.1"/>
</dbReference>
<dbReference type="Pfam" id="PF13419">
    <property type="entry name" value="HAD_2"/>
    <property type="match status" value="1"/>
</dbReference>
<evidence type="ECO:0000313" key="2">
    <source>
        <dbReference type="Proteomes" id="UP000323930"/>
    </source>
</evidence>
<dbReference type="InterPro" id="IPR010037">
    <property type="entry name" value="FkbH_domain"/>
</dbReference>
<comment type="caution">
    <text evidence="1">The sequence shown here is derived from an EMBL/GenBank/DDBJ whole genome shotgun (WGS) entry which is preliminary data.</text>
</comment>
<evidence type="ECO:0000313" key="1">
    <source>
        <dbReference type="EMBL" id="TYA69834.1"/>
    </source>
</evidence>
<dbReference type="InterPro" id="IPR023214">
    <property type="entry name" value="HAD_sf"/>
</dbReference>
<dbReference type="AlphaFoldDB" id="A0A5D0HEM5"/>
<dbReference type="InterPro" id="IPR036412">
    <property type="entry name" value="HAD-like_sf"/>
</dbReference>
<dbReference type="Gene3D" id="3.40.50.1000">
    <property type="entry name" value="HAD superfamily/HAD-like"/>
    <property type="match status" value="1"/>
</dbReference>
<proteinExistence type="predicted"/>
<sequence>MYETEVYINKIKEDLPQHVLNEFIKTYDDIKLMSSLHWTEHCVECSMPSCFSTCDLYQPRVDGKCQRFVEGIEKIELAPEITVKQPLLKISFKKWGVLATQANSELYSKREVQNLLNKDYKLSKTIHLSPSKFLKKKLIQKRYSVKKNAIIDNQNKGTQTPDGFLAEIFNPHDDIIKLGLVIRNDDVKYSKIPFQYTLELKPGYNKELVPFTEIAKRIKSNLAYRINLIPENVNRSKPLYFGITEFVKLNSRAVSNTKADKVKCVVWDLDNTVWEGTLVENGKENLKLKEGIVDILTQLEERGVINSISSKNNYDMAMEALDYFKLKDFFIYPKISWLPKSKSIREIATDLNINVNSLLFIDDSIFERKEVEAVLPQVRLVDAIHYKDLLGLEALKIEVTKEGKKRKTFYVNEEKRKTVSNSFEGEYFDFLKSCKIDLEIVELQDVHFDRVYELTQRTNQMNFSGNRYNKDDIAKIHQNSDLAAYVLKCSDTFGEYGIIGFGIIEVSKNKLIDLMFSCRIQSKRVEHAFMTNILEHYLKFGDFLVKYKFTEKNKFSAQVFNDFGFETINEENGIKELLFSKEKNIPNDNIINVVKK</sequence>
<dbReference type="Proteomes" id="UP000323930">
    <property type="component" value="Unassembled WGS sequence"/>
</dbReference>
<organism evidence="1 2">
    <name type="scientific">Seonamhaeicola marinus</name>
    <dbReference type="NCBI Taxonomy" id="1912246"/>
    <lineage>
        <taxon>Bacteria</taxon>
        <taxon>Pseudomonadati</taxon>
        <taxon>Bacteroidota</taxon>
        <taxon>Flavobacteriia</taxon>
        <taxon>Flavobacteriales</taxon>
        <taxon>Flavobacteriaceae</taxon>
    </lineage>
</organism>
<protein>
    <submittedName>
        <fullName evidence="1">HAD-IIIC family phosphatase</fullName>
    </submittedName>
</protein>
<dbReference type="InterPro" id="IPR041492">
    <property type="entry name" value="HAD_2"/>
</dbReference>
<dbReference type="NCBIfam" id="TIGR01686">
    <property type="entry name" value="FkbH"/>
    <property type="match status" value="1"/>
</dbReference>